<keyword evidence="4" id="KW-1185">Reference proteome</keyword>
<dbReference type="PROSITE" id="PS50110">
    <property type="entry name" value="RESPONSE_REGULATORY"/>
    <property type="match status" value="1"/>
</dbReference>
<proteinExistence type="predicted"/>
<dbReference type="SMART" id="SM00448">
    <property type="entry name" value="REC"/>
    <property type="match status" value="1"/>
</dbReference>
<dbReference type="PANTHER" id="PTHR44520">
    <property type="entry name" value="RESPONSE REGULATOR RCP1-RELATED"/>
    <property type="match status" value="1"/>
</dbReference>
<accession>I0K2I0</accession>
<dbReference type="KEGG" id="fae:FAES_0319"/>
<dbReference type="HOGENOM" id="CLU_000445_69_17_10"/>
<dbReference type="InterPro" id="IPR011006">
    <property type="entry name" value="CheY-like_superfamily"/>
</dbReference>
<evidence type="ECO:0000313" key="4">
    <source>
        <dbReference type="Proteomes" id="UP000011058"/>
    </source>
</evidence>
<feature type="domain" description="Response regulatory" evidence="2">
    <location>
        <begin position="5"/>
        <end position="127"/>
    </location>
</feature>
<dbReference type="InterPro" id="IPR052893">
    <property type="entry name" value="TCS_response_regulator"/>
</dbReference>
<dbReference type="SUPFAM" id="SSF52172">
    <property type="entry name" value="CheY-like"/>
    <property type="match status" value="1"/>
</dbReference>
<keyword evidence="1" id="KW-0597">Phosphoprotein</keyword>
<gene>
    <name evidence="3" type="ORF">FAES_0319</name>
</gene>
<dbReference type="OrthoDB" id="7631574at2"/>
<organism evidence="3 4">
    <name type="scientific">Fibrella aestuarina BUZ 2</name>
    <dbReference type="NCBI Taxonomy" id="1166018"/>
    <lineage>
        <taxon>Bacteria</taxon>
        <taxon>Pseudomonadati</taxon>
        <taxon>Bacteroidota</taxon>
        <taxon>Cytophagia</taxon>
        <taxon>Cytophagales</taxon>
        <taxon>Spirosomataceae</taxon>
        <taxon>Fibrella</taxon>
    </lineage>
</organism>
<dbReference type="Gene3D" id="3.40.50.2300">
    <property type="match status" value="1"/>
</dbReference>
<feature type="modified residue" description="4-aspartylphosphate" evidence="1">
    <location>
        <position position="60"/>
    </location>
</feature>
<sequence length="133" mass="14576">MTQSTIFLVDDDDDDIYLAQLTFTKHFPAWALTSFCDGQALIDHLSEHPNAALPNLIILDLNMPRLTGFETLAALKAHPAWQQVPVAILTTSSTADDRERSYALGACAFMTKPATVEQLATIIVEGETLCNPE</sequence>
<dbReference type="STRING" id="1166018.FAES_0319"/>
<name>I0K2I0_9BACT</name>
<dbReference type="InterPro" id="IPR001789">
    <property type="entry name" value="Sig_transdc_resp-reg_receiver"/>
</dbReference>
<dbReference type="EMBL" id="HE796683">
    <property type="protein sequence ID" value="CCG98333.1"/>
    <property type="molecule type" value="Genomic_DNA"/>
</dbReference>
<evidence type="ECO:0000259" key="2">
    <source>
        <dbReference type="PROSITE" id="PS50110"/>
    </source>
</evidence>
<reference evidence="3 4" key="1">
    <citation type="journal article" date="2012" name="J. Bacteriol.">
        <title>Genome Sequence of Fibrella aestuarina BUZ 2T, a Filamentous Marine Bacterium.</title>
        <authorList>
            <person name="Filippini M."/>
            <person name="Qi W."/>
            <person name="Blom J."/>
            <person name="Goesmann A."/>
            <person name="Smits T.H."/>
            <person name="Bagheri H.C."/>
        </authorList>
    </citation>
    <scope>NUCLEOTIDE SEQUENCE [LARGE SCALE GENOMIC DNA]</scope>
    <source>
        <strain evidence="4">BUZ 2T</strain>
    </source>
</reference>
<dbReference type="eggNOG" id="COG2197">
    <property type="taxonomic scope" value="Bacteria"/>
</dbReference>
<evidence type="ECO:0000313" key="3">
    <source>
        <dbReference type="EMBL" id="CCG98333.1"/>
    </source>
</evidence>
<dbReference type="GO" id="GO:0000160">
    <property type="term" value="P:phosphorelay signal transduction system"/>
    <property type="evidence" value="ECO:0007669"/>
    <property type="project" value="InterPro"/>
</dbReference>
<dbReference type="PANTHER" id="PTHR44520:SF2">
    <property type="entry name" value="RESPONSE REGULATOR RCP1"/>
    <property type="match status" value="1"/>
</dbReference>
<dbReference type="AlphaFoldDB" id="I0K2I0"/>
<dbReference type="Proteomes" id="UP000011058">
    <property type="component" value="Chromosome"/>
</dbReference>
<dbReference type="Pfam" id="PF00072">
    <property type="entry name" value="Response_reg"/>
    <property type="match status" value="1"/>
</dbReference>
<dbReference type="RefSeq" id="WP_015329433.1">
    <property type="nucleotide sequence ID" value="NC_020054.1"/>
</dbReference>
<protein>
    <submittedName>
        <fullName evidence="3">Response regulator rcp1</fullName>
    </submittedName>
</protein>
<evidence type="ECO:0000256" key="1">
    <source>
        <dbReference type="PROSITE-ProRule" id="PRU00169"/>
    </source>
</evidence>